<protein>
    <submittedName>
        <fullName evidence="3">MATE family efflux transporter</fullName>
    </submittedName>
</protein>
<dbReference type="GO" id="GO:0042910">
    <property type="term" value="F:xenobiotic transmembrane transporter activity"/>
    <property type="evidence" value="ECO:0007669"/>
    <property type="project" value="InterPro"/>
</dbReference>
<dbReference type="Pfam" id="PF01554">
    <property type="entry name" value="MatE"/>
    <property type="match status" value="2"/>
</dbReference>
<feature type="transmembrane region" description="Helical" evidence="2">
    <location>
        <begin position="364"/>
        <end position="386"/>
    </location>
</feature>
<gene>
    <name evidence="3" type="ORF">KK488_07760</name>
</gene>
<keyword evidence="2" id="KW-0472">Membrane</keyword>
<dbReference type="GO" id="GO:0005886">
    <property type="term" value="C:plasma membrane"/>
    <property type="evidence" value="ECO:0007669"/>
    <property type="project" value="TreeGrafter"/>
</dbReference>
<evidence type="ECO:0000256" key="1">
    <source>
        <dbReference type="ARBA" id="ARBA00022448"/>
    </source>
</evidence>
<organism evidence="3 4">
    <name type="scientific">Sphingobium nicotianae</name>
    <dbReference type="NCBI Taxonomy" id="2782607"/>
    <lineage>
        <taxon>Bacteria</taxon>
        <taxon>Pseudomonadati</taxon>
        <taxon>Pseudomonadota</taxon>
        <taxon>Alphaproteobacteria</taxon>
        <taxon>Sphingomonadales</taxon>
        <taxon>Sphingomonadaceae</taxon>
        <taxon>Sphingobium</taxon>
    </lineage>
</organism>
<feature type="transmembrane region" description="Helical" evidence="2">
    <location>
        <begin position="133"/>
        <end position="156"/>
    </location>
</feature>
<dbReference type="RefSeq" id="WP_214622656.1">
    <property type="nucleotide sequence ID" value="NZ_JAHGAW010000004.1"/>
</dbReference>
<dbReference type="Proteomes" id="UP001138757">
    <property type="component" value="Unassembled WGS sequence"/>
</dbReference>
<dbReference type="EMBL" id="JAHGAW010000004">
    <property type="protein sequence ID" value="MBT2186845.1"/>
    <property type="molecule type" value="Genomic_DNA"/>
</dbReference>
<keyword evidence="1" id="KW-0813">Transport</keyword>
<keyword evidence="2" id="KW-1133">Transmembrane helix</keyword>
<feature type="transmembrane region" description="Helical" evidence="2">
    <location>
        <begin position="323"/>
        <end position="344"/>
    </location>
</feature>
<dbReference type="InterPro" id="IPR002528">
    <property type="entry name" value="MATE_fam"/>
</dbReference>
<keyword evidence="2" id="KW-0812">Transmembrane</keyword>
<sequence>MSAQREDGLLPEARRIARLAWPIVLTNLNWTIMHLIDVTVVGYAGTGELGALAAGRVVMFVILMLLLSGMSGVLVFASRADGASDLPRTGALWREAVLTGLLLGIPSALVIGLASTSLLGLTGVAPELVAPGALVLTAFMLGLPGQMLSIACGFFLEGVSRPQRVLAVNLGTLPLNALLAWALTLGHLGAPELGAVGAAIATSISSTVGGLAMALMAWTLPSAGPRQLRRLDLAAWRDALGGIPAIVSFGIMPGFGAAMEVLGFSFLMILSTRMGEVIAGGFQVMLSLHNIGFALALGLGSAAGVRVGNAVGAGEPWMARSRTLIACGLSMLIMGAVVLVYLLFAGPIVRGLTADAAVAHEAIVMVMILAPFILFDGLQAIFVSALRSLGDQVVAGTNGIIAFFGILSLAGWAAYAWHWGSAGLAIASALGMVAAFALQGGRFWWVSSRYRRT</sequence>
<comment type="caution">
    <text evidence="3">The sequence shown here is derived from an EMBL/GenBank/DDBJ whole genome shotgun (WGS) entry which is preliminary data.</text>
</comment>
<evidence type="ECO:0000256" key="2">
    <source>
        <dbReference type="SAM" id="Phobius"/>
    </source>
</evidence>
<dbReference type="InterPro" id="IPR050222">
    <property type="entry name" value="MATE_MdtK"/>
</dbReference>
<feature type="transmembrane region" description="Helical" evidence="2">
    <location>
        <begin position="21"/>
        <end position="45"/>
    </location>
</feature>
<feature type="transmembrane region" description="Helical" evidence="2">
    <location>
        <begin position="239"/>
        <end position="271"/>
    </location>
</feature>
<feature type="transmembrane region" description="Helical" evidence="2">
    <location>
        <begin position="57"/>
        <end position="77"/>
    </location>
</feature>
<accession>A0A9X1DBH4</accession>
<feature type="transmembrane region" description="Helical" evidence="2">
    <location>
        <begin position="195"/>
        <end position="218"/>
    </location>
</feature>
<feature type="transmembrane region" description="Helical" evidence="2">
    <location>
        <begin position="393"/>
        <end position="417"/>
    </location>
</feature>
<dbReference type="PANTHER" id="PTHR43298:SF2">
    <property type="entry name" value="FMN_FAD EXPORTER YEEO-RELATED"/>
    <property type="match status" value="1"/>
</dbReference>
<evidence type="ECO:0000313" key="3">
    <source>
        <dbReference type="EMBL" id="MBT2186845.1"/>
    </source>
</evidence>
<feature type="transmembrane region" description="Helical" evidence="2">
    <location>
        <begin position="423"/>
        <end position="445"/>
    </location>
</feature>
<dbReference type="AlphaFoldDB" id="A0A9X1DBH4"/>
<dbReference type="GO" id="GO:0015297">
    <property type="term" value="F:antiporter activity"/>
    <property type="evidence" value="ECO:0007669"/>
    <property type="project" value="InterPro"/>
</dbReference>
<proteinExistence type="predicted"/>
<name>A0A9X1DBH4_9SPHN</name>
<feature type="transmembrane region" description="Helical" evidence="2">
    <location>
        <begin position="97"/>
        <end position="121"/>
    </location>
</feature>
<dbReference type="NCBIfam" id="TIGR00797">
    <property type="entry name" value="matE"/>
    <property type="match status" value="1"/>
</dbReference>
<evidence type="ECO:0000313" key="4">
    <source>
        <dbReference type="Proteomes" id="UP001138757"/>
    </source>
</evidence>
<reference evidence="3" key="1">
    <citation type="submission" date="2021-05" db="EMBL/GenBank/DDBJ databases">
        <title>Genome of Sphingobium sp. strain.</title>
        <authorList>
            <person name="Fan R."/>
        </authorList>
    </citation>
    <scope>NUCLEOTIDE SEQUENCE</scope>
    <source>
        <strain evidence="3">H33</strain>
    </source>
</reference>
<keyword evidence="4" id="KW-1185">Reference proteome</keyword>
<feature type="transmembrane region" description="Helical" evidence="2">
    <location>
        <begin position="165"/>
        <end position="183"/>
    </location>
</feature>
<dbReference type="PANTHER" id="PTHR43298">
    <property type="entry name" value="MULTIDRUG RESISTANCE PROTEIN NORM-RELATED"/>
    <property type="match status" value="1"/>
</dbReference>